<protein>
    <submittedName>
        <fullName evidence="1">Uncharacterized protein</fullName>
    </submittedName>
</protein>
<sequence>MLSTCASRSTQSRHERCTAIRVTPILTPQCHTSPAPAILARPQLAVRVHEQAHLAARLSKRWIVPRAGALRRRPCRTRTIQSVLSNSRGAVCLLLSCLVAIPRLSDQRGVPLMGPGPDPRYNVFECFSLVVGVVVPPGGWRDLWVYVPSHRALTSRRTYRCPSVSAQTNVIPIRVRSG</sequence>
<dbReference type="AlphaFoldDB" id="A0A1Y2IGM6"/>
<keyword evidence="2" id="KW-1185">Reference proteome</keyword>
<evidence type="ECO:0000313" key="2">
    <source>
        <dbReference type="Proteomes" id="UP000193067"/>
    </source>
</evidence>
<proteinExistence type="predicted"/>
<accession>A0A1Y2IGM6</accession>
<dbReference type="EMBL" id="KZ084119">
    <property type="protein sequence ID" value="OSD00330.1"/>
    <property type="molecule type" value="Genomic_DNA"/>
</dbReference>
<name>A0A1Y2IGM6_TRAC3</name>
<evidence type="ECO:0000313" key="1">
    <source>
        <dbReference type="EMBL" id="OSD00330.1"/>
    </source>
</evidence>
<reference evidence="1 2" key="1">
    <citation type="journal article" date="2015" name="Biotechnol. Biofuels">
        <title>Enhanced degradation of softwood versus hardwood by the white-rot fungus Pycnoporus coccineus.</title>
        <authorList>
            <person name="Couturier M."/>
            <person name="Navarro D."/>
            <person name="Chevret D."/>
            <person name="Henrissat B."/>
            <person name="Piumi F."/>
            <person name="Ruiz-Duenas F.J."/>
            <person name="Martinez A.T."/>
            <person name="Grigoriev I.V."/>
            <person name="Riley R."/>
            <person name="Lipzen A."/>
            <person name="Berrin J.G."/>
            <person name="Master E.R."/>
            <person name="Rosso M.N."/>
        </authorList>
    </citation>
    <scope>NUCLEOTIDE SEQUENCE [LARGE SCALE GENOMIC DNA]</scope>
    <source>
        <strain evidence="1 2">BRFM310</strain>
    </source>
</reference>
<organism evidence="1 2">
    <name type="scientific">Trametes coccinea (strain BRFM310)</name>
    <name type="common">Pycnoporus coccineus</name>
    <dbReference type="NCBI Taxonomy" id="1353009"/>
    <lineage>
        <taxon>Eukaryota</taxon>
        <taxon>Fungi</taxon>
        <taxon>Dikarya</taxon>
        <taxon>Basidiomycota</taxon>
        <taxon>Agaricomycotina</taxon>
        <taxon>Agaricomycetes</taxon>
        <taxon>Polyporales</taxon>
        <taxon>Polyporaceae</taxon>
        <taxon>Trametes</taxon>
    </lineage>
</organism>
<dbReference type="Proteomes" id="UP000193067">
    <property type="component" value="Unassembled WGS sequence"/>
</dbReference>
<gene>
    <name evidence="1" type="ORF">PYCCODRAFT_699268</name>
</gene>